<dbReference type="VEuPathDB" id="VectorBase:MDOA016362"/>
<evidence type="ECO:0000313" key="3">
    <source>
        <dbReference type="RefSeq" id="XP_011295727.1"/>
    </source>
</evidence>
<dbReference type="CDD" id="cd23992">
    <property type="entry name" value="PBP_GOBP"/>
    <property type="match status" value="1"/>
</dbReference>
<organism evidence="1">
    <name type="scientific">Musca domestica</name>
    <name type="common">House fly</name>
    <dbReference type="NCBI Taxonomy" id="7370"/>
    <lineage>
        <taxon>Eukaryota</taxon>
        <taxon>Metazoa</taxon>
        <taxon>Ecdysozoa</taxon>
        <taxon>Arthropoda</taxon>
        <taxon>Hexapoda</taxon>
        <taxon>Insecta</taxon>
        <taxon>Pterygota</taxon>
        <taxon>Neoptera</taxon>
        <taxon>Endopterygota</taxon>
        <taxon>Diptera</taxon>
        <taxon>Brachycera</taxon>
        <taxon>Muscomorpha</taxon>
        <taxon>Muscoidea</taxon>
        <taxon>Muscidae</taxon>
        <taxon>Musca</taxon>
    </lineage>
</organism>
<protein>
    <submittedName>
        <fullName evidence="3">Uncharacterized protein LOC105262424</fullName>
    </submittedName>
</protein>
<name>A0A1I8NJY6_MUSDO</name>
<dbReference type="Gene3D" id="1.10.238.20">
    <property type="entry name" value="Pheromone/general odorant binding protein domain"/>
    <property type="match status" value="1"/>
</dbReference>
<dbReference type="VEuPathDB" id="VectorBase:MDOMA2_018120"/>
<dbReference type="OrthoDB" id="7954178at2759"/>
<dbReference type="InterPro" id="IPR006170">
    <property type="entry name" value="PBP/GOBP"/>
</dbReference>
<dbReference type="Pfam" id="PF01395">
    <property type="entry name" value="PBP_GOBP"/>
    <property type="match status" value="1"/>
</dbReference>
<dbReference type="SUPFAM" id="SSF47565">
    <property type="entry name" value="Insect pheromone/odorant-binding proteins"/>
    <property type="match status" value="1"/>
</dbReference>
<dbReference type="GeneID" id="105262424"/>
<proteinExistence type="predicted"/>
<evidence type="ECO:0000313" key="1">
    <source>
        <dbReference type="EnsemblMetazoa" id="MDOA016362-PA"/>
    </source>
</evidence>
<reference evidence="3" key="2">
    <citation type="submission" date="2025-04" db="UniProtKB">
        <authorList>
            <consortium name="RefSeq"/>
        </authorList>
    </citation>
    <scope>IDENTIFICATION</scope>
    <source>
        <strain evidence="3">Aabys</strain>
    </source>
</reference>
<keyword evidence="2" id="KW-1185">Reference proteome</keyword>
<dbReference type="InterPro" id="IPR036728">
    <property type="entry name" value="PBP_GOBP_sf"/>
</dbReference>
<dbReference type="AlphaFoldDB" id="A0A1I8NJY6"/>
<dbReference type="RefSeq" id="XP_011295727.1">
    <property type="nucleotide sequence ID" value="XM_011297425.2"/>
</dbReference>
<evidence type="ECO:0000313" key="2">
    <source>
        <dbReference type="Proteomes" id="UP001652621"/>
    </source>
</evidence>
<gene>
    <name evidence="1" type="primary">105262424</name>
    <name evidence="3" type="synonym">LOC105262424</name>
</gene>
<accession>A0A1I8NJY6</accession>
<dbReference type="GO" id="GO:0005549">
    <property type="term" value="F:odorant binding"/>
    <property type="evidence" value="ECO:0007669"/>
    <property type="project" value="InterPro"/>
</dbReference>
<dbReference type="Proteomes" id="UP001652621">
    <property type="component" value="Unplaced"/>
</dbReference>
<dbReference type="KEGG" id="mde:105262424"/>
<dbReference type="EnsemblMetazoa" id="MDOA016362-RA">
    <property type="protein sequence ID" value="MDOA016362-PA"/>
    <property type="gene ID" value="MDOA016362"/>
</dbReference>
<sequence>MEMQFKRGFSFLAIPVDLNSNSEKTIKMNTLSCVLILICCSAMIFAERPDWYPQDIPAIEIKCREENSIKTDIMAKEWSNQIEDTPKLRKLMLCLARKKNIFNSEMGFKADRFQIILKDRKKVDCKLEFMEECVNGAKDIKPDDVMIMNIMKCFVPGMEENCKKIE</sequence>
<reference evidence="1" key="1">
    <citation type="submission" date="2020-05" db="UniProtKB">
        <authorList>
            <consortium name="EnsemblMetazoa"/>
        </authorList>
    </citation>
    <scope>IDENTIFICATION</scope>
    <source>
        <strain evidence="1">Aabys</strain>
    </source>
</reference>